<name>A0A438I6H1_VITVI</name>
<dbReference type="SUPFAM" id="SSF56219">
    <property type="entry name" value="DNase I-like"/>
    <property type="match status" value="1"/>
</dbReference>
<dbReference type="EMBL" id="QGNW01000138">
    <property type="protein sequence ID" value="RVW92300.1"/>
    <property type="molecule type" value="Genomic_DNA"/>
</dbReference>
<comment type="caution">
    <text evidence="2">The sequence shown here is derived from an EMBL/GenBank/DDBJ whole genome shotgun (WGS) entry which is preliminary data.</text>
</comment>
<feature type="signal peptide" evidence="1">
    <location>
        <begin position="1"/>
        <end position="23"/>
    </location>
</feature>
<reference evidence="2 3" key="1">
    <citation type="journal article" date="2018" name="PLoS Genet.">
        <title>Population sequencing reveals clonal diversity and ancestral inbreeding in the grapevine cultivar Chardonnay.</title>
        <authorList>
            <person name="Roach M.J."/>
            <person name="Johnson D.L."/>
            <person name="Bohlmann J."/>
            <person name="van Vuuren H.J."/>
            <person name="Jones S.J."/>
            <person name="Pretorius I.S."/>
            <person name="Schmidt S.A."/>
            <person name="Borneman A.R."/>
        </authorList>
    </citation>
    <scope>NUCLEOTIDE SEQUENCE [LARGE SCALE GENOMIC DNA]</scope>
    <source>
        <strain evidence="3">cv. Chardonnay</strain>
        <tissue evidence="2">Leaf</tissue>
    </source>
</reference>
<evidence type="ECO:0000256" key="1">
    <source>
        <dbReference type="SAM" id="SignalP"/>
    </source>
</evidence>
<evidence type="ECO:0000313" key="2">
    <source>
        <dbReference type="EMBL" id="RVW92300.1"/>
    </source>
</evidence>
<dbReference type="InterPro" id="IPR036691">
    <property type="entry name" value="Endo/exonu/phosph_ase_sf"/>
</dbReference>
<sequence>MRGYFSLLTEVGVLLVLRGGANDCEKRKVIKALIKDQKVDLVCLQETKMQEMSKRIVRRLGVGRCLDWGAVNSRGASSGVLVFWDNRVLQLLEAEVGTFSVSCQFKSCDFNVVRFPAESNKGGRLTYSMRRFSEIIEDLELRDLPLQGGSFTWKGVRRGLMPFRFENMWLKEEGSRIRLDFGKMEVNKALALNQVDFWDKVDLTWPLAVQNWKQGEEQRRTLKVGFSGRNFVETEIKGKENEVRDGVVNEFKLLLAAEGEWRPSLSGMSFERLEAMEALDWRSRFQSRRGTEGLRDFRPISLVGGLYKWLAKVLANRLKLVVGKVVSKAQNVFVEERQILDVVLVANEVIDSILKSNERAVMWFWGAMDPVDAVVYFHTRFSVLVNGSPSGLRINLDISELILVGGVENVEALAANLGLEERMRKKLARWKSQYISKGGRITLIQSNLASMPIYFMFVLSMPRKVRLRIEQIQRDFLWEGGALERKPHLVRWGLVCLDKSKGGLGVKCLSTLNKDAWVKDVWCSNEGEGSWSPHFSKPFNDWEMDEMLPLSKARRINRSHSSPLHQTKDSLGVALLSFWGAVGAASHSLQKVSDILMKYVMIAFSEGRGVSKGGKCWFTVESKMFKISIEESLSYLLEGVEAWCRRESSSRCLKVWEGGRKFRLECRSNEASRFLLCSLRALGVSTPALSKGDLGTSNSEKDGYSVKGKEKGKGVYAEVARVKTRDSGDSLWVHVGDRDLLSRKEQLSHCLVDYFGDNFEFVPPLFSLKEWAFERWFLKGGLKISSHVKEVWVKVIGLPLHLWSREVFKRIGESYGGFIVVDEETTFFSQLQWARILVRAFGKNRPSSLQIHKDEGREVRDEGGGDARAGVSVRDFQIGNQSWESDEQVESGRRHKAVAGAGGRLAGVAELDSTMSGLRPRTAGWEAYKEAI</sequence>
<gene>
    <name evidence="2" type="primary">VvCHDp000001_478</name>
    <name evidence="2" type="ORF">CK203_032482</name>
</gene>
<organism evidence="2 3">
    <name type="scientific">Vitis vinifera</name>
    <name type="common">Grape</name>
    <dbReference type="NCBI Taxonomy" id="29760"/>
    <lineage>
        <taxon>Eukaryota</taxon>
        <taxon>Viridiplantae</taxon>
        <taxon>Streptophyta</taxon>
        <taxon>Embryophyta</taxon>
        <taxon>Tracheophyta</taxon>
        <taxon>Spermatophyta</taxon>
        <taxon>Magnoliopsida</taxon>
        <taxon>eudicotyledons</taxon>
        <taxon>Gunneridae</taxon>
        <taxon>Pentapetalae</taxon>
        <taxon>rosids</taxon>
        <taxon>Vitales</taxon>
        <taxon>Vitaceae</taxon>
        <taxon>Viteae</taxon>
        <taxon>Vitis</taxon>
    </lineage>
</organism>
<proteinExistence type="predicted"/>
<keyword evidence="1" id="KW-0732">Signal</keyword>
<dbReference type="Proteomes" id="UP000288805">
    <property type="component" value="Unassembled WGS sequence"/>
</dbReference>
<dbReference type="Gene3D" id="3.60.10.10">
    <property type="entry name" value="Endonuclease/exonuclease/phosphatase"/>
    <property type="match status" value="1"/>
</dbReference>
<dbReference type="PANTHER" id="PTHR33116:SF78">
    <property type="entry name" value="OS12G0587133 PROTEIN"/>
    <property type="match status" value="1"/>
</dbReference>
<evidence type="ECO:0000313" key="3">
    <source>
        <dbReference type="Proteomes" id="UP000288805"/>
    </source>
</evidence>
<feature type="chain" id="PRO_5019429965" evidence="1">
    <location>
        <begin position="24"/>
        <end position="932"/>
    </location>
</feature>
<protein>
    <submittedName>
        <fullName evidence="2">Putative ribonuclease H protein</fullName>
    </submittedName>
</protein>
<dbReference type="PANTHER" id="PTHR33116">
    <property type="entry name" value="REVERSE TRANSCRIPTASE ZINC-BINDING DOMAIN-CONTAINING PROTEIN-RELATED-RELATED"/>
    <property type="match status" value="1"/>
</dbReference>
<dbReference type="AlphaFoldDB" id="A0A438I6H1"/>
<accession>A0A438I6H1</accession>